<reference evidence="1" key="1">
    <citation type="journal article" date="2023" name="Mol. Phylogenet. Evol.">
        <title>Genome-scale phylogeny and comparative genomics of the fungal order Sordariales.</title>
        <authorList>
            <person name="Hensen N."/>
            <person name="Bonometti L."/>
            <person name="Westerberg I."/>
            <person name="Brannstrom I.O."/>
            <person name="Guillou S."/>
            <person name="Cros-Aarteil S."/>
            <person name="Calhoun S."/>
            <person name="Haridas S."/>
            <person name="Kuo A."/>
            <person name="Mondo S."/>
            <person name="Pangilinan J."/>
            <person name="Riley R."/>
            <person name="LaButti K."/>
            <person name="Andreopoulos B."/>
            <person name="Lipzen A."/>
            <person name="Chen C."/>
            <person name="Yan M."/>
            <person name="Daum C."/>
            <person name="Ng V."/>
            <person name="Clum A."/>
            <person name="Steindorff A."/>
            <person name="Ohm R.A."/>
            <person name="Martin F."/>
            <person name="Silar P."/>
            <person name="Natvig D.O."/>
            <person name="Lalanne C."/>
            <person name="Gautier V."/>
            <person name="Ament-Velasquez S.L."/>
            <person name="Kruys A."/>
            <person name="Hutchinson M.I."/>
            <person name="Powell A.J."/>
            <person name="Barry K."/>
            <person name="Miller A.N."/>
            <person name="Grigoriev I.V."/>
            <person name="Debuchy R."/>
            <person name="Gladieux P."/>
            <person name="Hiltunen Thoren M."/>
            <person name="Johannesson H."/>
        </authorList>
    </citation>
    <scope>NUCLEOTIDE SEQUENCE</scope>
    <source>
        <strain evidence="1">FGSC 1904</strain>
    </source>
</reference>
<dbReference type="AlphaFoldDB" id="A0AAE0U2U8"/>
<gene>
    <name evidence="1" type="ORF">B0T20DRAFT_89510</name>
</gene>
<dbReference type="Proteomes" id="UP001281003">
    <property type="component" value="Unassembled WGS sequence"/>
</dbReference>
<protein>
    <submittedName>
        <fullName evidence="1">Uncharacterized protein</fullName>
    </submittedName>
</protein>
<organism evidence="1 2">
    <name type="scientific">Sordaria brevicollis</name>
    <dbReference type="NCBI Taxonomy" id="83679"/>
    <lineage>
        <taxon>Eukaryota</taxon>
        <taxon>Fungi</taxon>
        <taxon>Dikarya</taxon>
        <taxon>Ascomycota</taxon>
        <taxon>Pezizomycotina</taxon>
        <taxon>Sordariomycetes</taxon>
        <taxon>Sordariomycetidae</taxon>
        <taxon>Sordariales</taxon>
        <taxon>Sordariaceae</taxon>
        <taxon>Sordaria</taxon>
    </lineage>
</organism>
<sequence>MNLRLVVAIQVLTLVTLSLSSLLLGFPIKEEMDHCSFSPFFAHLMESQTKVKKIVVVSHRSLGSPALFPPSLHPPFGCRAATRGRSCPFSVYHRPELGNCPTIPGFLWSRDRGNLRKTRHVGYRPGSSRSTGGSLYH</sequence>
<keyword evidence="2" id="KW-1185">Reference proteome</keyword>
<reference evidence="1" key="2">
    <citation type="submission" date="2023-07" db="EMBL/GenBank/DDBJ databases">
        <authorList>
            <consortium name="Lawrence Berkeley National Laboratory"/>
            <person name="Haridas S."/>
            <person name="Hensen N."/>
            <person name="Bonometti L."/>
            <person name="Westerberg I."/>
            <person name="Brannstrom I.O."/>
            <person name="Guillou S."/>
            <person name="Cros-Aarteil S."/>
            <person name="Calhoun S."/>
            <person name="Kuo A."/>
            <person name="Mondo S."/>
            <person name="Pangilinan J."/>
            <person name="Riley R."/>
            <person name="LaButti K."/>
            <person name="Andreopoulos B."/>
            <person name="Lipzen A."/>
            <person name="Chen C."/>
            <person name="Yanf M."/>
            <person name="Daum C."/>
            <person name="Ng V."/>
            <person name="Clum A."/>
            <person name="Steindorff A."/>
            <person name="Ohm R."/>
            <person name="Martin F."/>
            <person name="Silar P."/>
            <person name="Natvig D."/>
            <person name="Lalanne C."/>
            <person name="Gautier V."/>
            <person name="Ament-velasquez S.L."/>
            <person name="Kruys A."/>
            <person name="Hutchinson M.I."/>
            <person name="Powell A.J."/>
            <person name="Barry K."/>
            <person name="Miller A.N."/>
            <person name="Grigoriev I.V."/>
            <person name="Debuchy R."/>
            <person name="Gladieux P."/>
            <person name="Thoren M.H."/>
            <person name="Johannesson H."/>
        </authorList>
    </citation>
    <scope>NUCLEOTIDE SEQUENCE</scope>
    <source>
        <strain evidence="1">FGSC 1904</strain>
    </source>
</reference>
<proteinExistence type="predicted"/>
<comment type="caution">
    <text evidence="1">The sequence shown here is derived from an EMBL/GenBank/DDBJ whole genome shotgun (WGS) entry which is preliminary data.</text>
</comment>
<evidence type="ECO:0000313" key="1">
    <source>
        <dbReference type="EMBL" id="KAK3388943.1"/>
    </source>
</evidence>
<evidence type="ECO:0000313" key="2">
    <source>
        <dbReference type="Proteomes" id="UP001281003"/>
    </source>
</evidence>
<dbReference type="EMBL" id="JAUTDP010000014">
    <property type="protein sequence ID" value="KAK3388943.1"/>
    <property type="molecule type" value="Genomic_DNA"/>
</dbReference>
<name>A0AAE0U2U8_SORBR</name>
<accession>A0AAE0U2U8</accession>